<dbReference type="Pfam" id="PF05130">
    <property type="entry name" value="FlgN"/>
    <property type="match status" value="1"/>
</dbReference>
<keyword evidence="8" id="KW-1185">Reference proteome</keyword>
<keyword evidence="3" id="KW-1005">Bacterial flagellum biogenesis</keyword>
<evidence type="ECO:0000313" key="8">
    <source>
        <dbReference type="Proteomes" id="UP000253065"/>
    </source>
</evidence>
<dbReference type="RefSeq" id="WP_113879676.1">
    <property type="nucleotide sequence ID" value="NZ_QNSA01000005.1"/>
</dbReference>
<dbReference type="AlphaFoldDB" id="A0A368V3F0"/>
<dbReference type="Gene3D" id="1.20.58.300">
    <property type="entry name" value="FlgN-like"/>
    <property type="match status" value="1"/>
</dbReference>
<evidence type="ECO:0000256" key="2">
    <source>
        <dbReference type="ARBA" id="ARBA00007703"/>
    </source>
</evidence>
<evidence type="ECO:0000256" key="3">
    <source>
        <dbReference type="ARBA" id="ARBA00022795"/>
    </source>
</evidence>
<dbReference type="Proteomes" id="UP000252795">
    <property type="component" value="Unassembled WGS sequence"/>
</dbReference>
<dbReference type="InterPro" id="IPR036679">
    <property type="entry name" value="FlgN-like_sf"/>
</dbReference>
<accession>A0A368V3F0</accession>
<keyword evidence="4" id="KW-0175">Coiled coil</keyword>
<name>A0A368V3F0_MARNT</name>
<dbReference type="EMBL" id="QPJB01000005">
    <property type="protein sequence ID" value="RCW34800.1"/>
    <property type="molecule type" value="Genomic_DNA"/>
</dbReference>
<comment type="similarity">
    <text evidence="2">Belongs to the FlgN family.</text>
</comment>
<keyword evidence="6" id="KW-0969">Cilium</keyword>
<sequence length="156" mass="17640">MTAHEQLKAILQEDIRQLESLAEVLRQEKSVLSSADIQPLQEMTSRKNQILEGIRERAKKKIHLLVNMGYKPNAGEPSRFIRAAGMDELYQLWKEADTRLRECQAVNQNNGRILGHLQKRLSRLTDIFRGASAQQKLYGAKGQQTNVSSTNILASA</sequence>
<evidence type="ECO:0000313" key="6">
    <source>
        <dbReference type="EMBL" id="RCW34800.1"/>
    </source>
</evidence>
<proteinExistence type="inferred from homology"/>
<gene>
    <name evidence="6" type="ORF">DET51_105175</name>
    <name evidence="5" type="ORF">DET64_105176</name>
</gene>
<dbReference type="GO" id="GO:0044780">
    <property type="term" value="P:bacterial-type flagellum assembly"/>
    <property type="evidence" value="ECO:0007669"/>
    <property type="project" value="InterPro"/>
</dbReference>
<dbReference type="SUPFAM" id="SSF140566">
    <property type="entry name" value="FlgN-like"/>
    <property type="match status" value="1"/>
</dbReference>
<keyword evidence="6" id="KW-0966">Cell projection</keyword>
<dbReference type="InterPro" id="IPR007809">
    <property type="entry name" value="FlgN-like"/>
</dbReference>
<feature type="coiled-coil region" evidence="4">
    <location>
        <begin position="1"/>
        <end position="35"/>
    </location>
</feature>
<keyword evidence="6" id="KW-0282">Flagellum</keyword>
<comment type="function">
    <text evidence="1">Required for the efficient initiation of filament assembly.</text>
</comment>
<reference evidence="6 7" key="1">
    <citation type="submission" date="2018-07" db="EMBL/GenBank/DDBJ databases">
        <title>Freshwater and sediment microbial communities from various areas in North America, analyzing microbe dynamics in response to fracking.</title>
        <authorList>
            <person name="Lamendella R."/>
        </authorList>
    </citation>
    <scope>NUCLEOTIDE SEQUENCE [LARGE SCALE GENOMIC DNA]</scope>
    <source>
        <strain evidence="6 7">114E</strain>
        <strain evidence="5 8">114E_o</strain>
    </source>
</reference>
<evidence type="ECO:0000256" key="4">
    <source>
        <dbReference type="SAM" id="Coils"/>
    </source>
</evidence>
<protein>
    <submittedName>
        <fullName evidence="6">Flagella synthesis protein FlgN</fullName>
    </submittedName>
</protein>
<comment type="caution">
    <text evidence="6">The sequence shown here is derived from an EMBL/GenBank/DDBJ whole genome shotgun (WGS) entry which is preliminary data.</text>
</comment>
<evidence type="ECO:0000313" key="7">
    <source>
        <dbReference type="Proteomes" id="UP000252795"/>
    </source>
</evidence>
<dbReference type="EMBL" id="QNSA01000005">
    <property type="protein sequence ID" value="RBP74051.1"/>
    <property type="molecule type" value="Genomic_DNA"/>
</dbReference>
<evidence type="ECO:0000256" key="1">
    <source>
        <dbReference type="ARBA" id="ARBA00002397"/>
    </source>
</evidence>
<organism evidence="6 7">
    <name type="scientific">Marinobacter nauticus</name>
    <name type="common">Marinobacter hydrocarbonoclasticus</name>
    <name type="synonym">Marinobacter aquaeolei</name>
    <dbReference type="NCBI Taxonomy" id="2743"/>
    <lineage>
        <taxon>Bacteria</taxon>
        <taxon>Pseudomonadati</taxon>
        <taxon>Pseudomonadota</taxon>
        <taxon>Gammaproteobacteria</taxon>
        <taxon>Pseudomonadales</taxon>
        <taxon>Marinobacteraceae</taxon>
        <taxon>Marinobacter</taxon>
    </lineage>
</organism>
<evidence type="ECO:0000313" key="5">
    <source>
        <dbReference type="EMBL" id="RBP74051.1"/>
    </source>
</evidence>
<dbReference type="Proteomes" id="UP000253065">
    <property type="component" value="Unassembled WGS sequence"/>
</dbReference>